<evidence type="ECO:0000256" key="1">
    <source>
        <dbReference type="SAM" id="Coils"/>
    </source>
</evidence>
<dbReference type="KEGG" id="seb:STM474_1238"/>
<dbReference type="HOGENOM" id="CLU_1030106_0_0_6"/>
<protein>
    <submittedName>
        <fullName evidence="3">EnvF</fullName>
    </submittedName>
</protein>
<dbReference type="Proteomes" id="UP000008978">
    <property type="component" value="Chromosome"/>
</dbReference>
<dbReference type="PATRIC" id="fig|909946.3.peg.1271"/>
<evidence type="ECO:0000313" key="3">
    <source>
        <dbReference type="EMBL" id="ADX16940.1"/>
    </source>
</evidence>
<feature type="compositionally biased region" description="Basic and acidic residues" evidence="2">
    <location>
        <begin position="265"/>
        <end position="274"/>
    </location>
</feature>
<keyword evidence="1" id="KW-0175">Coiled coil</keyword>
<accession>E8XFG8</accession>
<reference evidence="3 4" key="1">
    <citation type="journal article" date="2011" name="J. Bacteriol.">
        <title>Genome sequences of Salmonella enterica serovar typhimurium, Choleraesuis, Dublin, and Gallinarum strains of well- defined virulence in food-producing animals.</title>
        <authorList>
            <person name="Richardson E.J."/>
            <person name="Limaye B."/>
            <person name="Inamdar H."/>
            <person name="Datta A."/>
            <person name="Manjari K.S."/>
            <person name="Pullinger G.D."/>
            <person name="Thomson N.R."/>
            <person name="Joshi R.R."/>
            <person name="Watson M."/>
            <person name="Stevens M.P."/>
        </authorList>
    </citation>
    <scope>NUCLEOTIDE SEQUENCE [LARGE SCALE GENOMIC DNA]</scope>
    <source>
        <strain evidence="4">4/74</strain>
    </source>
</reference>
<organism evidence="3 4">
    <name type="scientific">Salmonella typhimurium (strain 4/74)</name>
    <dbReference type="NCBI Taxonomy" id="909946"/>
    <lineage>
        <taxon>Bacteria</taxon>
        <taxon>Pseudomonadati</taxon>
        <taxon>Pseudomonadota</taxon>
        <taxon>Gammaproteobacteria</taxon>
        <taxon>Enterobacterales</taxon>
        <taxon>Enterobacteriaceae</taxon>
        <taxon>Salmonella</taxon>
    </lineage>
</organism>
<sequence>MHTHYYYVSRIVSTSQDYLFYIKREILHMNKIHVTYKNLLLPITFIAATLISACDNDKDAMAEAEKNQEKYMQKIQQKEHQQSMFFYDKAEMQKAIANINAKGGANLAIIEVRFFKGGYSFIRQSVNTPAKVEVFKFNNGYWGGPSPVNLTIFGTITEEQKQEALKEALFKFDSINFSIIPERIQETIKRANASGIISVTEDSDIVVRAEIAHNGEFVYDITITAKNTARAVMTLNKDGSIAGYEIKEPFAPKKEAEKAQQLVEQSRKDIESQRKKAAGKMNEIQQTFKK</sequence>
<evidence type="ECO:0000313" key="4">
    <source>
        <dbReference type="Proteomes" id="UP000008978"/>
    </source>
</evidence>
<evidence type="ECO:0000256" key="2">
    <source>
        <dbReference type="SAM" id="MobiDB-lite"/>
    </source>
</evidence>
<gene>
    <name evidence="3" type="primary">envF</name>
    <name evidence="3" type="ordered locus">STM474_1238</name>
</gene>
<dbReference type="EMBL" id="CP002487">
    <property type="protein sequence ID" value="ADX16940.1"/>
    <property type="molecule type" value="Genomic_DNA"/>
</dbReference>
<proteinExistence type="predicted"/>
<feature type="coiled-coil region" evidence="1">
    <location>
        <begin position="54"/>
        <end position="81"/>
    </location>
</feature>
<dbReference type="AlphaFoldDB" id="E8XFG8"/>
<name>E8XFG8_SALT4</name>
<feature type="region of interest" description="Disordered" evidence="2">
    <location>
        <begin position="255"/>
        <end position="290"/>
    </location>
</feature>